<accession>A0ABS2R9T5</accession>
<protein>
    <submittedName>
        <fullName evidence="1">Uncharacterized protein</fullName>
    </submittedName>
</protein>
<comment type="caution">
    <text evidence="1">The sequence shown here is derived from an EMBL/GenBank/DDBJ whole genome shotgun (WGS) entry which is preliminary data.</text>
</comment>
<reference evidence="1 2" key="1">
    <citation type="submission" date="2021-01" db="EMBL/GenBank/DDBJ databases">
        <title>Genomic Encyclopedia of Type Strains, Phase IV (KMG-IV): sequencing the most valuable type-strain genomes for metagenomic binning, comparative biology and taxonomic classification.</title>
        <authorList>
            <person name="Goeker M."/>
        </authorList>
    </citation>
    <scope>NUCLEOTIDE SEQUENCE [LARGE SCALE GENOMIC DNA]</scope>
    <source>
        <strain evidence="1 2">DSM 105453</strain>
    </source>
</reference>
<keyword evidence="2" id="KW-1185">Reference proteome</keyword>
<dbReference type="RefSeq" id="WP_205179879.1">
    <property type="nucleotide sequence ID" value="NZ_JAFBFH010000026.1"/>
</dbReference>
<organism evidence="1 2">
    <name type="scientific">Siminovitchia thermophila</name>
    <dbReference type="NCBI Taxonomy" id="1245522"/>
    <lineage>
        <taxon>Bacteria</taxon>
        <taxon>Bacillati</taxon>
        <taxon>Bacillota</taxon>
        <taxon>Bacilli</taxon>
        <taxon>Bacillales</taxon>
        <taxon>Bacillaceae</taxon>
        <taxon>Siminovitchia</taxon>
    </lineage>
</organism>
<sequence>MTVTVFIAVIFVKVAKQESVAINVKDIVILREIIELTVPAIIVGVITKATKRKNISIVKGIVILREKMTVTVIITKTAKL</sequence>
<evidence type="ECO:0000313" key="1">
    <source>
        <dbReference type="EMBL" id="MBM7716423.1"/>
    </source>
</evidence>
<gene>
    <name evidence="1" type="ORF">JOC94_003443</name>
</gene>
<proteinExistence type="predicted"/>
<name>A0ABS2R9T5_9BACI</name>
<dbReference type="EMBL" id="JAFBFH010000026">
    <property type="protein sequence ID" value="MBM7716423.1"/>
    <property type="molecule type" value="Genomic_DNA"/>
</dbReference>
<dbReference type="Proteomes" id="UP000823485">
    <property type="component" value="Unassembled WGS sequence"/>
</dbReference>
<evidence type="ECO:0000313" key="2">
    <source>
        <dbReference type="Proteomes" id="UP000823485"/>
    </source>
</evidence>